<dbReference type="Proteomes" id="UP000595814">
    <property type="component" value="Chromosome"/>
</dbReference>
<name>A0AC61MPH4_9FIRM</name>
<organism evidence="1 2">
    <name type="scientific">Miniphocaeibacter halophilus</name>
    <dbReference type="NCBI Taxonomy" id="2931922"/>
    <lineage>
        <taxon>Bacteria</taxon>
        <taxon>Bacillati</taxon>
        <taxon>Bacillota</taxon>
        <taxon>Tissierellia</taxon>
        <taxon>Tissierellales</taxon>
        <taxon>Peptoniphilaceae</taxon>
        <taxon>Miniphocaeibacter</taxon>
    </lineage>
</organism>
<keyword evidence="2" id="KW-1185">Reference proteome</keyword>
<reference evidence="1 2" key="1">
    <citation type="journal article" date="2022" name="Int. J. Syst. Evol. Microbiol.">
        <title>Miniphocaeibacter halophilus sp. nov., an ammonium-tolerant acetate-producing bacterium isolated from a biogas system.</title>
        <authorList>
            <person name="Schnurer A."/>
            <person name="Singh A."/>
            <person name="Bi S."/>
            <person name="Qiao W."/>
            <person name="Westerholm M."/>
        </authorList>
    </citation>
    <scope>NUCLEOTIDE SEQUENCE [LARGE SCALE GENOMIC DNA]</scope>
    <source>
        <strain evidence="1 2">AMB_01</strain>
    </source>
</reference>
<protein>
    <submittedName>
        <fullName evidence="1">Uncharacterized protein</fullName>
    </submittedName>
</protein>
<accession>A0AC61MPH4</accession>
<dbReference type="EMBL" id="CP066744">
    <property type="protein sequence ID" value="QQK07420.1"/>
    <property type="molecule type" value="Genomic_DNA"/>
</dbReference>
<sequence length="108" mass="12310">MSSNAISKIKDAEIKAETLVNDAKDKSFEIQEQMKIQGKEKYDEIVKEAELERQKILELAKEKSREIEAPILKNAENESQKILNTKDDDLNSIADSIVERIVKNYGNS</sequence>
<proteinExistence type="predicted"/>
<evidence type="ECO:0000313" key="1">
    <source>
        <dbReference type="EMBL" id="QQK07420.1"/>
    </source>
</evidence>
<gene>
    <name evidence="1" type="ORF">JFY71_08885</name>
</gene>
<evidence type="ECO:0000313" key="2">
    <source>
        <dbReference type="Proteomes" id="UP000595814"/>
    </source>
</evidence>